<reference evidence="2 3" key="1">
    <citation type="submission" date="2019-07" db="EMBL/GenBank/DDBJ databases">
        <title>De Novo Assembly of kiwifruit Actinidia rufa.</title>
        <authorList>
            <person name="Sugita-Konishi S."/>
            <person name="Sato K."/>
            <person name="Mori E."/>
            <person name="Abe Y."/>
            <person name="Kisaki G."/>
            <person name="Hamano K."/>
            <person name="Suezawa K."/>
            <person name="Otani M."/>
            <person name="Fukuda T."/>
            <person name="Manabe T."/>
            <person name="Gomi K."/>
            <person name="Tabuchi M."/>
            <person name="Akimitsu K."/>
            <person name="Kataoka I."/>
        </authorList>
    </citation>
    <scope>NUCLEOTIDE SEQUENCE [LARGE SCALE GENOMIC DNA]</scope>
    <source>
        <strain evidence="3">cv. Fuchu</strain>
    </source>
</reference>
<keyword evidence="3" id="KW-1185">Reference proteome</keyword>
<dbReference type="Proteomes" id="UP000585474">
    <property type="component" value="Unassembled WGS sequence"/>
</dbReference>
<sequence>MTVAFNGFRQIGGALNVEVKLAIFTVVGEGGSGPDTGVAGEFAVSFIRRGPEEGKEVFGVRLVVDLSWQFDARLVEVEVAAWLGAAIRRSEEVLLTTGTEDSVFFLKVFGELQGVLVAEMLRFLRWHVSAMEMEVEFTGGTGVGKPGSGEAAGIAEEGTGGVGGVWDEGEAGERGGSGSGWRGSIVRGERICIASRSRGRCRLRSGSGNRSNGFQALAGLGGGSDHGGD</sequence>
<evidence type="ECO:0000313" key="3">
    <source>
        <dbReference type="Proteomes" id="UP000585474"/>
    </source>
</evidence>
<comment type="caution">
    <text evidence="2">The sequence shown here is derived from an EMBL/GenBank/DDBJ whole genome shotgun (WGS) entry which is preliminary data.</text>
</comment>
<accession>A0A7J0FWC4</accession>
<feature type="region of interest" description="Disordered" evidence="1">
    <location>
        <begin position="150"/>
        <end position="182"/>
    </location>
</feature>
<organism evidence="2 3">
    <name type="scientific">Actinidia rufa</name>
    <dbReference type="NCBI Taxonomy" id="165716"/>
    <lineage>
        <taxon>Eukaryota</taxon>
        <taxon>Viridiplantae</taxon>
        <taxon>Streptophyta</taxon>
        <taxon>Embryophyta</taxon>
        <taxon>Tracheophyta</taxon>
        <taxon>Spermatophyta</taxon>
        <taxon>Magnoliopsida</taxon>
        <taxon>eudicotyledons</taxon>
        <taxon>Gunneridae</taxon>
        <taxon>Pentapetalae</taxon>
        <taxon>asterids</taxon>
        <taxon>Ericales</taxon>
        <taxon>Actinidiaceae</taxon>
        <taxon>Actinidia</taxon>
    </lineage>
</organism>
<dbReference type="AlphaFoldDB" id="A0A7J0FWC4"/>
<protein>
    <submittedName>
        <fullName evidence="2">Uncharacterized protein</fullName>
    </submittedName>
</protein>
<dbReference type="EMBL" id="BJWL01000015">
    <property type="protein sequence ID" value="GFZ02747.1"/>
    <property type="molecule type" value="Genomic_DNA"/>
</dbReference>
<dbReference type="OrthoDB" id="10652111at2759"/>
<name>A0A7J0FWC4_9ERIC</name>
<proteinExistence type="predicted"/>
<evidence type="ECO:0000256" key="1">
    <source>
        <dbReference type="SAM" id="MobiDB-lite"/>
    </source>
</evidence>
<gene>
    <name evidence="2" type="ORF">Acr_15g0013550</name>
</gene>
<evidence type="ECO:0000313" key="2">
    <source>
        <dbReference type="EMBL" id="GFZ02747.1"/>
    </source>
</evidence>